<evidence type="ECO:0000313" key="2">
    <source>
        <dbReference type="EMBL" id="QIO07691.1"/>
    </source>
</evidence>
<proteinExistence type="predicted"/>
<feature type="signal peptide" evidence="1">
    <location>
        <begin position="1"/>
        <end position="21"/>
    </location>
</feature>
<evidence type="ECO:0000256" key="1">
    <source>
        <dbReference type="SAM" id="SignalP"/>
    </source>
</evidence>
<dbReference type="AlphaFoldDB" id="A0A6G8S0N6"/>
<evidence type="ECO:0000313" key="3">
    <source>
        <dbReference type="Proteomes" id="UP000501939"/>
    </source>
</evidence>
<dbReference type="RefSeq" id="WP_166321690.1">
    <property type="nucleotide sequence ID" value="NZ_CP049916.1"/>
</dbReference>
<sequence>MTKLKQLGVMCIACMGMQAMAADFSFDRPGTGFSTGITPVGKLAWEQALPTASYTESSAEDGAKVKTWNLNADMLFRTGIGKNTELQLGWQGPAWTQSKVHGHSTDDDGVGDITVGIKHAIDLQDEKLTWAVLAQALIATGDGQFTEDEEIYTLGSSVDYAFNDTVNTGISMFYEVQDGDWAITAVPTLGYKIKGNLSGYSELVYRKQEHQDNEYALGTGLIYALNDRVQFDASVGVNLEGQDKSYKGGLGAAFLF</sequence>
<dbReference type="InterPro" id="IPR025737">
    <property type="entry name" value="FApF"/>
</dbReference>
<reference evidence="2 3" key="1">
    <citation type="submission" date="2020-03" db="EMBL/GenBank/DDBJ databases">
        <authorList>
            <person name="Zhu W."/>
        </authorList>
    </citation>
    <scope>NUCLEOTIDE SEQUENCE [LARGE SCALE GENOMIC DNA]</scope>
    <source>
        <strain evidence="2 3">185</strain>
    </source>
</reference>
<protein>
    <submittedName>
        <fullName evidence="2">Transporter</fullName>
    </submittedName>
</protein>
<gene>
    <name evidence="2" type="ORF">G8D99_00700</name>
</gene>
<name>A0A6G8S0N6_9GAMM</name>
<dbReference type="Proteomes" id="UP000501939">
    <property type="component" value="Chromosome"/>
</dbReference>
<keyword evidence="3" id="KW-1185">Reference proteome</keyword>
<feature type="chain" id="PRO_5026215897" evidence="1">
    <location>
        <begin position="22"/>
        <end position="256"/>
    </location>
</feature>
<organism evidence="2 3">
    <name type="scientific">Acinetobacter lanii</name>
    <dbReference type="NCBI Taxonomy" id="2715163"/>
    <lineage>
        <taxon>Bacteria</taxon>
        <taxon>Pseudomonadati</taxon>
        <taxon>Pseudomonadota</taxon>
        <taxon>Gammaproteobacteria</taxon>
        <taxon>Moraxellales</taxon>
        <taxon>Moraxellaceae</taxon>
        <taxon>Acinetobacter</taxon>
    </lineage>
</organism>
<dbReference type="KEGG" id="alj:G8D99_00700"/>
<accession>A0A6G8S0N6</accession>
<dbReference type="EMBL" id="CP049916">
    <property type="protein sequence ID" value="QIO07691.1"/>
    <property type="molecule type" value="Genomic_DNA"/>
</dbReference>
<keyword evidence="1" id="KW-0732">Signal</keyword>
<dbReference type="Pfam" id="PF13557">
    <property type="entry name" value="Phenol_MetA_deg"/>
    <property type="match status" value="1"/>
</dbReference>